<evidence type="ECO:0000259" key="12">
    <source>
        <dbReference type="Pfam" id="PF00217"/>
    </source>
</evidence>
<feature type="domain" description="Phosphagen kinase C-terminal" evidence="12">
    <location>
        <begin position="75"/>
        <end position="232"/>
    </location>
</feature>
<evidence type="ECO:0000256" key="7">
    <source>
        <dbReference type="ARBA" id="ARBA00038548"/>
    </source>
</evidence>
<organism evidence="13 14">
    <name type="scientific">Leptobrachium leishanense</name>
    <name type="common">Leishan spiny toad</name>
    <dbReference type="NCBI Taxonomy" id="445787"/>
    <lineage>
        <taxon>Eukaryota</taxon>
        <taxon>Metazoa</taxon>
        <taxon>Chordata</taxon>
        <taxon>Craniata</taxon>
        <taxon>Vertebrata</taxon>
        <taxon>Euteleostomi</taxon>
        <taxon>Amphibia</taxon>
        <taxon>Batrachia</taxon>
        <taxon>Anura</taxon>
        <taxon>Pelobatoidea</taxon>
        <taxon>Megophryidae</taxon>
        <taxon>Leptobrachium</taxon>
    </lineage>
</organism>
<name>A0A8C5R1S6_9ANUR</name>
<evidence type="ECO:0000256" key="1">
    <source>
        <dbReference type="ARBA" id="ARBA00012231"/>
    </source>
</evidence>
<dbReference type="Pfam" id="PF00217">
    <property type="entry name" value="ATP-gua_Ptrans"/>
    <property type="match status" value="1"/>
</dbReference>
<dbReference type="SUPFAM" id="SSF55931">
    <property type="entry name" value="Glutamine synthetase/guanido kinase"/>
    <property type="match status" value="1"/>
</dbReference>
<evidence type="ECO:0000313" key="14">
    <source>
        <dbReference type="Proteomes" id="UP000694569"/>
    </source>
</evidence>
<dbReference type="PANTHER" id="PTHR11547">
    <property type="entry name" value="ARGININE OR CREATINE KINASE"/>
    <property type="match status" value="1"/>
</dbReference>
<dbReference type="AlphaFoldDB" id="A0A8C5R1S6"/>
<dbReference type="GO" id="GO:0046314">
    <property type="term" value="P:phosphocreatine biosynthetic process"/>
    <property type="evidence" value="ECO:0007669"/>
    <property type="project" value="InterPro"/>
</dbReference>
<dbReference type="InterPro" id="IPR022414">
    <property type="entry name" value="ATP-guanido_PTrfase_cat"/>
</dbReference>
<dbReference type="GO" id="GO:0004111">
    <property type="term" value="F:creatine kinase activity"/>
    <property type="evidence" value="ECO:0007669"/>
    <property type="project" value="UniProtKB-EC"/>
</dbReference>
<evidence type="ECO:0000313" key="13">
    <source>
        <dbReference type="Ensembl" id="ENSLLEP00000045034.1"/>
    </source>
</evidence>
<proteinExistence type="predicted"/>
<dbReference type="GeneTree" id="ENSGT01010000228964"/>
<evidence type="ECO:0000256" key="6">
    <source>
        <dbReference type="ARBA" id="ARBA00037274"/>
    </source>
</evidence>
<dbReference type="OrthoDB" id="430219at2759"/>
<dbReference type="PANTHER" id="PTHR11547:SF63">
    <property type="entry name" value="CREATINE KINASE M-TYPE"/>
    <property type="match status" value="1"/>
</dbReference>
<keyword evidence="2" id="KW-0808">Transferase</keyword>
<evidence type="ECO:0000256" key="2">
    <source>
        <dbReference type="ARBA" id="ARBA00022679"/>
    </source>
</evidence>
<dbReference type="EC" id="2.7.3.2" evidence="1"/>
<dbReference type="GO" id="GO:0005615">
    <property type="term" value="C:extracellular space"/>
    <property type="evidence" value="ECO:0007669"/>
    <property type="project" value="TreeGrafter"/>
</dbReference>
<evidence type="ECO:0000256" key="4">
    <source>
        <dbReference type="ARBA" id="ARBA00022777"/>
    </source>
</evidence>
<comment type="subunit">
    <text evidence="7">Dimer of identical or non-identical chains, which can be either B (brain type) or M (muscle type). With MM being the major form in skeletal muscle and myocardium, MB existing in myocardium, and BB existing in many tissues, especially brain.</text>
</comment>
<dbReference type="InterPro" id="IPR014746">
    <property type="entry name" value="Gln_synth/guanido_kin_cat_dom"/>
</dbReference>
<comment type="function">
    <text evidence="6">Reversibly catalyzes the transfer of phosphate between ATP and various phosphogens (e.g. creatine phosphate). Creatine kinase isoenzymes play a central role in energy transduction in tissues with large, fluctuating energy demands, such as skeletal muscle, heart, brain and spermatozoa.</text>
</comment>
<keyword evidence="14" id="KW-1185">Reference proteome</keyword>
<dbReference type="Ensembl" id="ENSLLET00000046831.1">
    <property type="protein sequence ID" value="ENSLLEP00000045034.1"/>
    <property type="gene ID" value="ENSLLEG00000028561.1"/>
</dbReference>
<protein>
    <recommendedName>
        <fullName evidence="8">Creatine kinase M-type</fullName>
        <ecNumber evidence="1">2.7.3.2</ecNumber>
    </recommendedName>
    <alternativeName>
        <fullName evidence="10">Creatine kinase M chain</fullName>
    </alternativeName>
    <alternativeName>
        <fullName evidence="11">Creatine phosphokinase M-type</fullName>
    </alternativeName>
    <alternativeName>
        <fullName evidence="9">M-CK</fullName>
    </alternativeName>
</protein>
<sequence length="269" mass="29263">MSNRPSGVNTVERCRIIQGITLYLCSQDVDELDPKYIHRSFVKTDCTIEGFTEPSECSDGECPHIAKSPLEDLVSLTGDSKPKFNPRKSKTEKDQQLFMEENFISDLLLVLDLPEVLTIDSSSGPGVCSDDDKTFSVGLDAGNRLSTISMQKGGKIKEAINCFYTGHQMIEDLFKKAELPFMWNGHLGAGLTCSFSVGAGFEVGVLAKIPNLSNQTNFNETLETLNLKMKGSAFLPWIQSAQGLAASGKAANPSISVTGQRPLCLSDVQ</sequence>
<dbReference type="Gene3D" id="3.30.590.10">
    <property type="entry name" value="Glutamine synthetase/guanido kinase, catalytic domain"/>
    <property type="match status" value="1"/>
</dbReference>
<dbReference type="InterPro" id="IPR000749">
    <property type="entry name" value="ATP-guanido_PTrfase"/>
</dbReference>
<dbReference type="GO" id="GO:0005524">
    <property type="term" value="F:ATP binding"/>
    <property type="evidence" value="ECO:0007669"/>
    <property type="project" value="UniProtKB-KW"/>
</dbReference>
<keyword evidence="3" id="KW-0547">Nucleotide-binding</keyword>
<keyword evidence="5" id="KW-0067">ATP-binding</keyword>
<evidence type="ECO:0000256" key="3">
    <source>
        <dbReference type="ARBA" id="ARBA00022741"/>
    </source>
</evidence>
<evidence type="ECO:0000256" key="9">
    <source>
        <dbReference type="ARBA" id="ARBA00041807"/>
    </source>
</evidence>
<evidence type="ECO:0000256" key="10">
    <source>
        <dbReference type="ARBA" id="ARBA00042004"/>
    </source>
</evidence>
<reference evidence="13" key="1">
    <citation type="submission" date="2025-08" db="UniProtKB">
        <authorList>
            <consortium name="Ensembl"/>
        </authorList>
    </citation>
    <scope>IDENTIFICATION</scope>
</reference>
<dbReference type="Proteomes" id="UP000694569">
    <property type="component" value="Unplaced"/>
</dbReference>
<keyword evidence="4" id="KW-0418">Kinase</keyword>
<evidence type="ECO:0000256" key="8">
    <source>
        <dbReference type="ARBA" id="ARBA00040658"/>
    </source>
</evidence>
<reference evidence="13" key="2">
    <citation type="submission" date="2025-09" db="UniProtKB">
        <authorList>
            <consortium name="Ensembl"/>
        </authorList>
    </citation>
    <scope>IDENTIFICATION</scope>
</reference>
<evidence type="ECO:0000256" key="5">
    <source>
        <dbReference type="ARBA" id="ARBA00022840"/>
    </source>
</evidence>
<evidence type="ECO:0000256" key="11">
    <source>
        <dbReference type="ARBA" id="ARBA00042833"/>
    </source>
</evidence>
<accession>A0A8C5R1S6</accession>